<feature type="domain" description="FAD dependent oxidoreductase" evidence="1">
    <location>
        <begin position="6"/>
        <end position="40"/>
    </location>
</feature>
<reference evidence="2" key="1">
    <citation type="journal article" date="2014" name="Front. Microbiol.">
        <title>High frequency of phylogenetically diverse reductive dehalogenase-homologous genes in deep subseafloor sedimentary metagenomes.</title>
        <authorList>
            <person name="Kawai M."/>
            <person name="Futagami T."/>
            <person name="Toyoda A."/>
            <person name="Takaki Y."/>
            <person name="Nishi S."/>
            <person name="Hori S."/>
            <person name="Arai W."/>
            <person name="Tsubouchi T."/>
            <person name="Morono Y."/>
            <person name="Uchiyama I."/>
            <person name="Ito T."/>
            <person name="Fujiyama A."/>
            <person name="Inagaki F."/>
            <person name="Takami H."/>
        </authorList>
    </citation>
    <scope>NUCLEOTIDE SEQUENCE</scope>
    <source>
        <strain evidence="2">Expedition CK06-06</strain>
    </source>
</reference>
<dbReference type="InterPro" id="IPR036188">
    <property type="entry name" value="FAD/NAD-bd_sf"/>
</dbReference>
<evidence type="ECO:0000313" key="2">
    <source>
        <dbReference type="EMBL" id="GAH37350.1"/>
    </source>
</evidence>
<proteinExistence type="predicted"/>
<evidence type="ECO:0000259" key="1">
    <source>
        <dbReference type="Pfam" id="PF01266"/>
    </source>
</evidence>
<dbReference type="PANTHER" id="PTHR42685">
    <property type="entry name" value="GERANYLGERANYL DIPHOSPHATE REDUCTASE"/>
    <property type="match status" value="1"/>
</dbReference>
<protein>
    <recommendedName>
        <fullName evidence="1">FAD dependent oxidoreductase domain-containing protein</fullName>
    </recommendedName>
</protein>
<gene>
    <name evidence="2" type="ORF">S03H2_20468</name>
</gene>
<dbReference type="AlphaFoldDB" id="X1FXR3"/>
<dbReference type="InterPro" id="IPR050407">
    <property type="entry name" value="Geranylgeranyl_reductase"/>
</dbReference>
<organism evidence="2">
    <name type="scientific">marine sediment metagenome</name>
    <dbReference type="NCBI Taxonomy" id="412755"/>
    <lineage>
        <taxon>unclassified sequences</taxon>
        <taxon>metagenomes</taxon>
        <taxon>ecological metagenomes</taxon>
    </lineage>
</organism>
<accession>X1FXR3</accession>
<dbReference type="SUPFAM" id="SSF51905">
    <property type="entry name" value="FAD/NAD(P)-binding domain"/>
    <property type="match status" value="1"/>
</dbReference>
<name>X1FXR3_9ZZZZ</name>
<feature type="non-terminal residue" evidence="2">
    <location>
        <position position="70"/>
    </location>
</feature>
<sequence length="70" mass="7612">MRKKYDVVVVGAGPIGSYTAYQLADKGFDVCLLDEKENIGENVICAGVIGKDAFKRYDLPGKSILSRIDS</sequence>
<dbReference type="Pfam" id="PF01266">
    <property type="entry name" value="DAO"/>
    <property type="match status" value="1"/>
</dbReference>
<dbReference type="Gene3D" id="3.50.50.60">
    <property type="entry name" value="FAD/NAD(P)-binding domain"/>
    <property type="match status" value="1"/>
</dbReference>
<dbReference type="InterPro" id="IPR006076">
    <property type="entry name" value="FAD-dep_OxRdtase"/>
</dbReference>
<dbReference type="PANTHER" id="PTHR42685:SF18">
    <property type="entry name" value="DIGERANYLGERANYLGLYCEROPHOSPHOLIPID REDUCTASE"/>
    <property type="match status" value="1"/>
</dbReference>
<comment type="caution">
    <text evidence="2">The sequence shown here is derived from an EMBL/GenBank/DDBJ whole genome shotgun (WGS) entry which is preliminary data.</text>
</comment>
<dbReference type="EMBL" id="BARU01010793">
    <property type="protein sequence ID" value="GAH37350.1"/>
    <property type="molecule type" value="Genomic_DNA"/>
</dbReference>